<keyword evidence="1" id="KW-0175">Coiled coil</keyword>
<sequence length="69" mass="8034">MSGFDFNLFEKQVDELVALSDRLREENASLRASQEHLVTERAELIEKTELARSRIEAMVQRLKSLEDQL</sequence>
<feature type="coiled-coil region" evidence="1">
    <location>
        <begin position="13"/>
        <end position="68"/>
    </location>
</feature>
<evidence type="ECO:0000313" key="3">
    <source>
        <dbReference type="Proteomes" id="UP000002964"/>
    </source>
</evidence>
<dbReference type="eggNOG" id="ENOG5033A9M">
    <property type="taxonomic scope" value="Bacteria"/>
</dbReference>
<dbReference type="InterPro" id="IPR012662">
    <property type="entry name" value="CHP02449"/>
</dbReference>
<dbReference type="RefSeq" id="WP_009148513.1">
    <property type="nucleotide sequence ID" value="NZ_CP121471.1"/>
</dbReference>
<dbReference type="Proteomes" id="UP000002964">
    <property type="component" value="Unassembled WGS sequence"/>
</dbReference>
<evidence type="ECO:0000313" key="2">
    <source>
        <dbReference type="EMBL" id="EIC21929.1"/>
    </source>
</evidence>
<dbReference type="AlphaFoldDB" id="H8YZ02"/>
<protein>
    <submittedName>
        <fullName evidence="2">TIGR02449 family protein</fullName>
    </submittedName>
</protein>
<keyword evidence="3" id="KW-1185">Reference proteome</keyword>
<evidence type="ECO:0000256" key="1">
    <source>
        <dbReference type="SAM" id="Coils"/>
    </source>
</evidence>
<proteinExistence type="predicted"/>
<dbReference type="STRING" id="631362.Thi970DRAFT_02165"/>
<dbReference type="OrthoDB" id="6120894at2"/>
<dbReference type="HOGENOM" id="CLU_175555_0_1_6"/>
<dbReference type="EMBL" id="JH603169">
    <property type="protein sequence ID" value="EIC21929.1"/>
    <property type="molecule type" value="Genomic_DNA"/>
</dbReference>
<reference evidence="3" key="1">
    <citation type="submission" date="2011-06" db="EMBL/GenBank/DDBJ databases">
        <authorList>
            <consortium name="US DOE Joint Genome Institute (JGI-PGF)"/>
            <person name="Lucas S."/>
            <person name="Han J."/>
            <person name="Lapidus A."/>
            <person name="Cheng J.-F."/>
            <person name="Goodwin L."/>
            <person name="Pitluck S."/>
            <person name="Peters L."/>
            <person name="Land M.L."/>
            <person name="Hauser L."/>
            <person name="Vogl K."/>
            <person name="Liu Z."/>
            <person name="Overmann J."/>
            <person name="Frigaard N.-U."/>
            <person name="Bryant D.A."/>
            <person name="Woyke T.J."/>
        </authorList>
    </citation>
    <scope>NUCLEOTIDE SEQUENCE [LARGE SCALE GENOMIC DNA]</scope>
    <source>
        <strain evidence="3">970</strain>
    </source>
</reference>
<reference evidence="2 3" key="2">
    <citation type="submission" date="2011-11" db="EMBL/GenBank/DDBJ databases">
        <authorList>
            <consortium name="US DOE Joint Genome Institute"/>
            <person name="Lucas S."/>
            <person name="Han J."/>
            <person name="Lapidus A."/>
            <person name="Cheng J.-F."/>
            <person name="Goodwin L."/>
            <person name="Pitluck S."/>
            <person name="Peters L."/>
            <person name="Ovchinnikova G."/>
            <person name="Zhang X."/>
            <person name="Detter J.C."/>
            <person name="Han C."/>
            <person name="Tapia R."/>
            <person name="Land M."/>
            <person name="Hauser L."/>
            <person name="Kyrpides N."/>
            <person name="Ivanova N."/>
            <person name="Pagani I."/>
            <person name="Vogl K."/>
            <person name="Liu Z."/>
            <person name="Overmann J."/>
            <person name="Frigaard N.-U."/>
            <person name="Bryant D."/>
            <person name="Woyke T."/>
        </authorList>
    </citation>
    <scope>NUCLEOTIDE SEQUENCE [LARGE SCALE GENOMIC DNA]</scope>
    <source>
        <strain evidence="2 3">970</strain>
    </source>
</reference>
<gene>
    <name evidence="2" type="ORF">Thi970DRAFT_02165</name>
</gene>
<organism evidence="2 3">
    <name type="scientific">Thiorhodovibrio frisius</name>
    <dbReference type="NCBI Taxonomy" id="631362"/>
    <lineage>
        <taxon>Bacteria</taxon>
        <taxon>Pseudomonadati</taxon>
        <taxon>Pseudomonadota</taxon>
        <taxon>Gammaproteobacteria</taxon>
        <taxon>Chromatiales</taxon>
        <taxon>Chromatiaceae</taxon>
        <taxon>Thiorhodovibrio</taxon>
    </lineage>
</organism>
<name>H8YZ02_9GAMM</name>
<accession>H8YZ02</accession>
<dbReference type="NCBIfam" id="TIGR02449">
    <property type="entry name" value="TIGR02449 family protein"/>
    <property type="match status" value="1"/>
</dbReference>